<evidence type="ECO:0000313" key="2">
    <source>
        <dbReference type="EMBL" id="KAF2799703.1"/>
    </source>
</evidence>
<evidence type="ECO:0000313" key="3">
    <source>
        <dbReference type="Proteomes" id="UP000799757"/>
    </source>
</evidence>
<feature type="region of interest" description="Disordered" evidence="1">
    <location>
        <begin position="1"/>
        <end position="103"/>
    </location>
</feature>
<gene>
    <name evidence="2" type="ORF">K505DRAFT_413531</name>
</gene>
<dbReference type="EMBL" id="MU001760">
    <property type="protein sequence ID" value="KAF2799703.1"/>
    <property type="molecule type" value="Genomic_DNA"/>
</dbReference>
<protein>
    <submittedName>
        <fullName evidence="2">Uncharacterized protein</fullName>
    </submittedName>
</protein>
<reference evidence="2" key="1">
    <citation type="journal article" date="2020" name="Stud. Mycol.">
        <title>101 Dothideomycetes genomes: a test case for predicting lifestyles and emergence of pathogens.</title>
        <authorList>
            <person name="Haridas S."/>
            <person name="Albert R."/>
            <person name="Binder M."/>
            <person name="Bloem J."/>
            <person name="Labutti K."/>
            <person name="Salamov A."/>
            <person name="Andreopoulos B."/>
            <person name="Baker S."/>
            <person name="Barry K."/>
            <person name="Bills G."/>
            <person name="Bluhm B."/>
            <person name="Cannon C."/>
            <person name="Castanera R."/>
            <person name="Culley D."/>
            <person name="Daum C."/>
            <person name="Ezra D."/>
            <person name="Gonzalez J."/>
            <person name="Henrissat B."/>
            <person name="Kuo A."/>
            <person name="Liang C."/>
            <person name="Lipzen A."/>
            <person name="Lutzoni F."/>
            <person name="Magnuson J."/>
            <person name="Mondo S."/>
            <person name="Nolan M."/>
            <person name="Ohm R."/>
            <person name="Pangilinan J."/>
            <person name="Park H.-J."/>
            <person name="Ramirez L."/>
            <person name="Alfaro M."/>
            <person name="Sun H."/>
            <person name="Tritt A."/>
            <person name="Yoshinaga Y."/>
            <person name="Zwiers L.-H."/>
            <person name="Turgeon B."/>
            <person name="Goodwin S."/>
            <person name="Spatafora J."/>
            <person name="Crous P."/>
            <person name="Grigoriev I."/>
        </authorList>
    </citation>
    <scope>NUCLEOTIDE SEQUENCE</scope>
    <source>
        <strain evidence="2">CBS 109.77</strain>
    </source>
</reference>
<evidence type="ECO:0000256" key="1">
    <source>
        <dbReference type="SAM" id="MobiDB-lite"/>
    </source>
</evidence>
<accession>A0A6A6XU02</accession>
<name>A0A6A6XU02_9PLEO</name>
<proteinExistence type="predicted"/>
<sequence length="151" mass="16665">MRNPDGTNNRTDQPADENRRPLTEPSNARTQNESNPHLPRSRIPRPVFITSAHERSHTQSLAQSQNRASLTPLSQTERGSLGNTRLQNPPSQSRAANSQAGNAQVHTTVVDSQVVHIHANTVYLNAQNVYTNSVEPSQPRPANISIPRSRP</sequence>
<organism evidence="2 3">
    <name type="scientific">Melanomma pulvis-pyrius CBS 109.77</name>
    <dbReference type="NCBI Taxonomy" id="1314802"/>
    <lineage>
        <taxon>Eukaryota</taxon>
        <taxon>Fungi</taxon>
        <taxon>Dikarya</taxon>
        <taxon>Ascomycota</taxon>
        <taxon>Pezizomycotina</taxon>
        <taxon>Dothideomycetes</taxon>
        <taxon>Pleosporomycetidae</taxon>
        <taxon>Pleosporales</taxon>
        <taxon>Melanommataceae</taxon>
        <taxon>Melanomma</taxon>
    </lineage>
</organism>
<dbReference type="AlphaFoldDB" id="A0A6A6XU02"/>
<feature type="compositionally biased region" description="Polar residues" evidence="1">
    <location>
        <begin position="1"/>
        <end position="12"/>
    </location>
</feature>
<feature type="compositionally biased region" description="Polar residues" evidence="1">
    <location>
        <begin position="24"/>
        <end position="35"/>
    </location>
</feature>
<dbReference type="Proteomes" id="UP000799757">
    <property type="component" value="Unassembled WGS sequence"/>
</dbReference>
<feature type="compositionally biased region" description="Polar residues" evidence="1">
    <location>
        <begin position="58"/>
        <end position="103"/>
    </location>
</feature>
<keyword evidence="3" id="KW-1185">Reference proteome</keyword>